<evidence type="ECO:0000313" key="3">
    <source>
        <dbReference type="Proteomes" id="UP000887116"/>
    </source>
</evidence>
<protein>
    <submittedName>
        <fullName evidence="2">Uncharacterized protein</fullName>
    </submittedName>
</protein>
<dbReference type="AlphaFoldDB" id="A0A8X6GWG6"/>
<feature type="compositionally biased region" description="Basic residues" evidence="1">
    <location>
        <begin position="50"/>
        <end position="63"/>
    </location>
</feature>
<gene>
    <name evidence="2" type="ORF">TNCT_636971</name>
</gene>
<reference evidence="2" key="1">
    <citation type="submission" date="2020-07" db="EMBL/GenBank/DDBJ databases">
        <title>Multicomponent nature underlies the extraordinary mechanical properties of spider dragline silk.</title>
        <authorList>
            <person name="Kono N."/>
            <person name="Nakamura H."/>
            <person name="Mori M."/>
            <person name="Yoshida Y."/>
            <person name="Ohtoshi R."/>
            <person name="Malay A.D."/>
            <person name="Moran D.A.P."/>
            <person name="Tomita M."/>
            <person name="Numata K."/>
            <person name="Arakawa K."/>
        </authorList>
    </citation>
    <scope>NUCLEOTIDE SEQUENCE</scope>
</reference>
<evidence type="ECO:0000313" key="2">
    <source>
        <dbReference type="EMBL" id="GFR10415.1"/>
    </source>
</evidence>
<dbReference type="EMBL" id="BMAO01036406">
    <property type="protein sequence ID" value="GFR10415.1"/>
    <property type="molecule type" value="Genomic_DNA"/>
</dbReference>
<feature type="region of interest" description="Disordered" evidence="1">
    <location>
        <begin position="26"/>
        <end position="63"/>
    </location>
</feature>
<comment type="caution">
    <text evidence="2">The sequence shown here is derived from an EMBL/GenBank/DDBJ whole genome shotgun (WGS) entry which is preliminary data.</text>
</comment>
<dbReference type="Proteomes" id="UP000887116">
    <property type="component" value="Unassembled WGS sequence"/>
</dbReference>
<keyword evidence="3" id="KW-1185">Reference proteome</keyword>
<evidence type="ECO:0000256" key="1">
    <source>
        <dbReference type="SAM" id="MobiDB-lite"/>
    </source>
</evidence>
<organism evidence="2 3">
    <name type="scientific">Trichonephila clavata</name>
    <name type="common">Joro spider</name>
    <name type="synonym">Nephila clavata</name>
    <dbReference type="NCBI Taxonomy" id="2740835"/>
    <lineage>
        <taxon>Eukaryota</taxon>
        <taxon>Metazoa</taxon>
        <taxon>Ecdysozoa</taxon>
        <taxon>Arthropoda</taxon>
        <taxon>Chelicerata</taxon>
        <taxon>Arachnida</taxon>
        <taxon>Araneae</taxon>
        <taxon>Araneomorphae</taxon>
        <taxon>Entelegynae</taxon>
        <taxon>Araneoidea</taxon>
        <taxon>Nephilidae</taxon>
        <taxon>Trichonephila</taxon>
    </lineage>
</organism>
<accession>A0A8X6GWG6</accession>
<dbReference type="OrthoDB" id="10479198at2759"/>
<sequence>MPSTTMEQSLGCICSLNKRMLLAIIPEEEQPSHPGGTDSNRRSVQLVTKGLKRTPKTKRKKRATPILAKLVCARSPVRIFPPREGVAPRGAH</sequence>
<name>A0A8X6GWG6_TRICU</name>
<proteinExistence type="predicted"/>